<feature type="transmembrane region" description="Helical" evidence="2">
    <location>
        <begin position="64"/>
        <end position="89"/>
    </location>
</feature>
<evidence type="ECO:0000313" key="4">
    <source>
        <dbReference type="Proteomes" id="UP001521931"/>
    </source>
</evidence>
<protein>
    <submittedName>
        <fullName evidence="3">Uncharacterized protein</fullName>
    </submittedName>
</protein>
<feature type="transmembrane region" description="Helical" evidence="2">
    <location>
        <begin position="32"/>
        <end position="52"/>
    </location>
</feature>
<evidence type="ECO:0000256" key="1">
    <source>
        <dbReference type="SAM" id="MobiDB-lite"/>
    </source>
</evidence>
<comment type="caution">
    <text evidence="3">The sequence shown here is derived from an EMBL/GenBank/DDBJ whole genome shotgun (WGS) entry which is preliminary data.</text>
</comment>
<name>A0ABS9Q2L7_9MICO</name>
<proteinExistence type="predicted"/>
<evidence type="ECO:0000313" key="3">
    <source>
        <dbReference type="EMBL" id="MCG7322114.1"/>
    </source>
</evidence>
<feature type="region of interest" description="Disordered" evidence="1">
    <location>
        <begin position="316"/>
        <end position="337"/>
    </location>
</feature>
<evidence type="ECO:0000256" key="2">
    <source>
        <dbReference type="SAM" id="Phobius"/>
    </source>
</evidence>
<dbReference type="EMBL" id="JAKRCV010000026">
    <property type="protein sequence ID" value="MCG7322114.1"/>
    <property type="molecule type" value="Genomic_DNA"/>
</dbReference>
<keyword evidence="2" id="KW-0472">Membrane</keyword>
<accession>A0ABS9Q2L7</accession>
<dbReference type="Proteomes" id="UP001521931">
    <property type="component" value="Unassembled WGS sequence"/>
</dbReference>
<gene>
    <name evidence="3" type="ORF">MHL29_09475</name>
</gene>
<keyword evidence="4" id="KW-1185">Reference proteome</keyword>
<reference evidence="3 4" key="1">
    <citation type="submission" date="2022-02" db="EMBL/GenBank/DDBJ databases">
        <title>Uncovering new skin microbiome diversity through culturing and metagenomics.</title>
        <authorList>
            <person name="Conlan S."/>
            <person name="Deming C."/>
            <person name="Nisc Comparative Sequencing Program N."/>
            <person name="Segre J.A."/>
        </authorList>
    </citation>
    <scope>NUCLEOTIDE SEQUENCE [LARGE SCALE GENOMIC DNA]</scope>
    <source>
        <strain evidence="3 4">ACRQZ</strain>
    </source>
</reference>
<keyword evidence="2" id="KW-0812">Transmembrane</keyword>
<keyword evidence="2" id="KW-1133">Transmembrane helix</keyword>
<organism evidence="3 4">
    <name type="scientific">Arsenicicoccus bolidensis</name>
    <dbReference type="NCBI Taxonomy" id="229480"/>
    <lineage>
        <taxon>Bacteria</taxon>
        <taxon>Bacillati</taxon>
        <taxon>Actinomycetota</taxon>
        <taxon>Actinomycetes</taxon>
        <taxon>Micrococcales</taxon>
        <taxon>Intrasporangiaceae</taxon>
        <taxon>Arsenicicoccus</taxon>
    </lineage>
</organism>
<dbReference type="RefSeq" id="WP_239264171.1">
    <property type="nucleotide sequence ID" value="NZ_JAKRCV010000026.1"/>
</dbReference>
<sequence length="337" mass="35208">MSTGLVAVTVGVGRYAADRWRHRKDAITGHRLAPGVALTAAGGGLVLSPDVLVLTDQLQVADPAAALALGVYNVLAMGGLGTVAAGMWLSSRRVTRQVRAGVDAVADGIPLVARRRAMRRGTPADFPREWASLIALDTELTQRLLRYERDLEAAVNFPVMSDHTDPLTRGAIDAMLRCRELRAATPPAGTRDVRDTDYARAVADFQVALEAAEANAERLVASTFTEDERRTLEEVTATLEFMRANSTTPGERAAAYDEVSARLTQVMQARGTSAGDAATGGVATGGVATGGVAAEGATGATTQGAATHGATAVAQGQGQAAVARPHPFLDVTDRARR</sequence>